<evidence type="ECO:0000256" key="5">
    <source>
        <dbReference type="ARBA" id="ARBA00023274"/>
    </source>
</evidence>
<dbReference type="Pfam" id="PF00297">
    <property type="entry name" value="Ribosomal_L3"/>
    <property type="match status" value="1"/>
</dbReference>
<dbReference type="InterPro" id="IPR019927">
    <property type="entry name" value="Ribosomal_uL3_bac/org-type"/>
</dbReference>
<organism evidence="10 11">
    <name type="scientific">Rubripirellula obstinata</name>
    <dbReference type="NCBI Taxonomy" id="406547"/>
    <lineage>
        <taxon>Bacteria</taxon>
        <taxon>Pseudomonadati</taxon>
        <taxon>Planctomycetota</taxon>
        <taxon>Planctomycetia</taxon>
        <taxon>Pirellulales</taxon>
        <taxon>Pirellulaceae</taxon>
        <taxon>Rubripirellula</taxon>
    </lineage>
</organism>
<keyword evidence="5 7" id="KW-0687">Ribonucleoprotein</keyword>
<evidence type="ECO:0000313" key="10">
    <source>
        <dbReference type="EMBL" id="KAA1261929.1"/>
    </source>
</evidence>
<dbReference type="Gene3D" id="2.40.30.10">
    <property type="entry name" value="Translation factors"/>
    <property type="match status" value="1"/>
</dbReference>
<dbReference type="FunFam" id="2.40.30.10:FF:000004">
    <property type="entry name" value="50S ribosomal protein L3"/>
    <property type="match status" value="1"/>
</dbReference>
<gene>
    <name evidence="7 10" type="primary">rplC</name>
    <name evidence="10" type="ORF">LF1_44900</name>
</gene>
<evidence type="ECO:0000256" key="3">
    <source>
        <dbReference type="ARBA" id="ARBA00022884"/>
    </source>
</evidence>
<keyword evidence="4 7" id="KW-0689">Ribosomal protein</keyword>
<evidence type="ECO:0000313" key="11">
    <source>
        <dbReference type="Proteomes" id="UP000322699"/>
    </source>
</evidence>
<dbReference type="GO" id="GO:0019843">
    <property type="term" value="F:rRNA binding"/>
    <property type="evidence" value="ECO:0007669"/>
    <property type="project" value="UniProtKB-UniRule"/>
</dbReference>
<dbReference type="SUPFAM" id="SSF50447">
    <property type="entry name" value="Translation proteins"/>
    <property type="match status" value="1"/>
</dbReference>
<dbReference type="GO" id="GO:0006412">
    <property type="term" value="P:translation"/>
    <property type="evidence" value="ECO:0007669"/>
    <property type="project" value="UniProtKB-UniRule"/>
</dbReference>
<evidence type="ECO:0000256" key="8">
    <source>
        <dbReference type="RuleBase" id="RU003905"/>
    </source>
</evidence>
<dbReference type="AlphaFoldDB" id="A0A5B1CPZ8"/>
<evidence type="ECO:0000256" key="2">
    <source>
        <dbReference type="ARBA" id="ARBA00022730"/>
    </source>
</evidence>
<proteinExistence type="inferred from homology"/>
<sequence>MEAGPITALASCRFGSGPVAWDPIRTSGERRSNAVIGYIMLPSILGRKVGMTQVYLEDGTAVPVTVIQAGPCNVLQVRSQDRDGYQAVQLGFEDKPRRLASRAERGHVAKLDSKRVKSQVAAGVELLEKAGCEPQRFIREFRGETDLAVGTVVTADQFAEVKRVDVTATSKGRGFAGVMKRHNFSGQRASHGVKKCHRHAGGTGMSASPSRTFKGVRMAGQYGNAKTTTRNLELVRVDAENNLLLVRGAVPGPNGGFVSIRKTNMVG</sequence>
<accession>A0A5B1CPZ8</accession>
<dbReference type="PANTHER" id="PTHR11229:SF16">
    <property type="entry name" value="LARGE RIBOSOMAL SUBUNIT PROTEIN UL3C"/>
    <property type="match status" value="1"/>
</dbReference>
<dbReference type="GO" id="GO:0022625">
    <property type="term" value="C:cytosolic large ribosomal subunit"/>
    <property type="evidence" value="ECO:0007669"/>
    <property type="project" value="TreeGrafter"/>
</dbReference>
<dbReference type="InterPro" id="IPR000597">
    <property type="entry name" value="Ribosomal_uL3"/>
</dbReference>
<dbReference type="HAMAP" id="MF_01325_B">
    <property type="entry name" value="Ribosomal_uL3_B"/>
    <property type="match status" value="1"/>
</dbReference>
<comment type="caution">
    <text evidence="10">The sequence shown here is derived from an EMBL/GenBank/DDBJ whole genome shotgun (WGS) entry which is preliminary data.</text>
</comment>
<evidence type="ECO:0000256" key="6">
    <source>
        <dbReference type="ARBA" id="ARBA00035243"/>
    </source>
</evidence>
<evidence type="ECO:0000256" key="1">
    <source>
        <dbReference type="ARBA" id="ARBA00006540"/>
    </source>
</evidence>
<dbReference type="Proteomes" id="UP000322699">
    <property type="component" value="Unassembled WGS sequence"/>
</dbReference>
<evidence type="ECO:0000256" key="7">
    <source>
        <dbReference type="HAMAP-Rule" id="MF_01325"/>
    </source>
</evidence>
<dbReference type="GO" id="GO:0003735">
    <property type="term" value="F:structural constituent of ribosome"/>
    <property type="evidence" value="ECO:0007669"/>
    <property type="project" value="UniProtKB-UniRule"/>
</dbReference>
<reference evidence="10 11" key="1">
    <citation type="submission" date="2019-08" db="EMBL/GenBank/DDBJ databases">
        <title>Deep-cultivation of Planctomycetes and their phenomic and genomic characterization uncovers novel biology.</title>
        <authorList>
            <person name="Wiegand S."/>
            <person name="Jogler M."/>
            <person name="Boedeker C."/>
            <person name="Pinto D."/>
            <person name="Vollmers J."/>
            <person name="Rivas-Marin E."/>
            <person name="Kohn T."/>
            <person name="Peeters S.H."/>
            <person name="Heuer A."/>
            <person name="Rast P."/>
            <person name="Oberbeckmann S."/>
            <person name="Bunk B."/>
            <person name="Jeske O."/>
            <person name="Meyerdierks A."/>
            <person name="Storesund J.E."/>
            <person name="Kallscheuer N."/>
            <person name="Luecker S."/>
            <person name="Lage O.M."/>
            <person name="Pohl T."/>
            <person name="Merkel B.J."/>
            <person name="Hornburger P."/>
            <person name="Mueller R.-W."/>
            <person name="Bruemmer F."/>
            <person name="Labrenz M."/>
            <person name="Spormann A.M."/>
            <person name="Op Den Camp H."/>
            <person name="Overmann J."/>
            <person name="Amann R."/>
            <person name="Jetten M.S.M."/>
            <person name="Mascher T."/>
            <person name="Medema M.H."/>
            <person name="Devos D.P."/>
            <person name="Kaster A.-K."/>
            <person name="Ovreas L."/>
            <person name="Rohde M."/>
            <person name="Galperin M.Y."/>
            <person name="Jogler C."/>
        </authorList>
    </citation>
    <scope>NUCLEOTIDE SEQUENCE [LARGE SCALE GENOMIC DNA]</scope>
    <source>
        <strain evidence="10 11">LF1</strain>
    </source>
</reference>
<dbReference type="PANTHER" id="PTHR11229">
    <property type="entry name" value="50S RIBOSOMAL PROTEIN L3"/>
    <property type="match status" value="1"/>
</dbReference>
<dbReference type="Gene3D" id="3.30.160.810">
    <property type="match status" value="1"/>
</dbReference>
<evidence type="ECO:0000256" key="9">
    <source>
        <dbReference type="RuleBase" id="RU003906"/>
    </source>
</evidence>
<comment type="function">
    <text evidence="7 9">One of the primary rRNA binding proteins, it binds directly near the 3'-end of the 23S rRNA, where it nucleates assembly of the 50S subunit.</text>
</comment>
<keyword evidence="2 7" id="KW-0699">rRNA-binding</keyword>
<keyword evidence="3 7" id="KW-0694">RNA-binding</keyword>
<dbReference type="NCBIfam" id="TIGR03625">
    <property type="entry name" value="L3_bact"/>
    <property type="match status" value="1"/>
</dbReference>
<dbReference type="InterPro" id="IPR009000">
    <property type="entry name" value="Transl_B-barrel_sf"/>
</dbReference>
<evidence type="ECO:0000256" key="4">
    <source>
        <dbReference type="ARBA" id="ARBA00022980"/>
    </source>
</evidence>
<dbReference type="PROSITE" id="PS00474">
    <property type="entry name" value="RIBOSOMAL_L3"/>
    <property type="match status" value="1"/>
</dbReference>
<dbReference type="EMBL" id="VRLW01000001">
    <property type="protein sequence ID" value="KAA1261929.1"/>
    <property type="molecule type" value="Genomic_DNA"/>
</dbReference>
<protein>
    <recommendedName>
        <fullName evidence="6 7">Large ribosomal subunit protein uL3</fullName>
    </recommendedName>
</protein>
<comment type="subunit">
    <text evidence="7 9">Part of the 50S ribosomal subunit. Forms a cluster with proteins L14 and L19.</text>
</comment>
<comment type="similarity">
    <text evidence="1 7 8">Belongs to the universal ribosomal protein uL3 family.</text>
</comment>
<dbReference type="InterPro" id="IPR019926">
    <property type="entry name" value="Ribosomal_uL3_CS"/>
</dbReference>
<keyword evidence="11" id="KW-1185">Reference proteome</keyword>
<name>A0A5B1CPZ8_9BACT</name>